<evidence type="ECO:0000259" key="2">
    <source>
        <dbReference type="SMART" id="SM00421"/>
    </source>
</evidence>
<evidence type="ECO:0000256" key="1">
    <source>
        <dbReference type="SAM" id="MobiDB-lite"/>
    </source>
</evidence>
<dbReference type="Gene3D" id="1.10.10.10">
    <property type="entry name" value="Winged helix-like DNA-binding domain superfamily/Winged helix DNA-binding domain"/>
    <property type="match status" value="2"/>
</dbReference>
<evidence type="ECO:0000313" key="3">
    <source>
        <dbReference type="EMBL" id="NYI06886.1"/>
    </source>
</evidence>
<dbReference type="GO" id="GO:0006355">
    <property type="term" value="P:regulation of DNA-templated transcription"/>
    <property type="evidence" value="ECO:0007669"/>
    <property type="project" value="InterPro"/>
</dbReference>
<dbReference type="Proteomes" id="UP000567795">
    <property type="component" value="Unassembled WGS sequence"/>
</dbReference>
<keyword evidence="4" id="KW-1185">Reference proteome</keyword>
<reference evidence="3 4" key="1">
    <citation type="submission" date="2020-07" db="EMBL/GenBank/DDBJ databases">
        <title>Sequencing the genomes of 1000 actinobacteria strains.</title>
        <authorList>
            <person name="Klenk H.-P."/>
        </authorList>
    </citation>
    <scope>NUCLEOTIDE SEQUENCE [LARGE SCALE GENOMIC DNA]</scope>
    <source>
        <strain evidence="3 4">DSM 42178</strain>
    </source>
</reference>
<dbReference type="SUPFAM" id="SSF46894">
    <property type="entry name" value="C-terminal effector domain of the bipartite response regulators"/>
    <property type="match status" value="1"/>
</dbReference>
<gene>
    <name evidence="3" type="ORF">FHU37_003829</name>
</gene>
<name>A0A852ZWZ5_9ACTN</name>
<dbReference type="InterPro" id="IPR036388">
    <property type="entry name" value="WH-like_DNA-bd_sf"/>
</dbReference>
<dbReference type="InterPro" id="IPR016032">
    <property type="entry name" value="Sig_transdc_resp-reg_C-effctor"/>
</dbReference>
<protein>
    <submittedName>
        <fullName evidence="3">DNA-binding CsgD family transcriptional regulator</fullName>
    </submittedName>
</protein>
<proteinExistence type="predicted"/>
<dbReference type="PANTHER" id="PTHR34293:SF1">
    <property type="entry name" value="HTH-TYPE TRANSCRIPTIONAL REGULATOR TRMBL2"/>
    <property type="match status" value="1"/>
</dbReference>
<dbReference type="RefSeq" id="WP_179815399.1">
    <property type="nucleotide sequence ID" value="NZ_JACBZD010000001.1"/>
</dbReference>
<accession>A0A852ZWZ5</accession>
<dbReference type="InterPro" id="IPR002831">
    <property type="entry name" value="Tscrpt_reg_TrmB_N"/>
</dbReference>
<feature type="region of interest" description="Disordered" evidence="1">
    <location>
        <begin position="222"/>
        <end position="254"/>
    </location>
</feature>
<keyword evidence="3" id="KW-0238">DNA-binding</keyword>
<dbReference type="InterPro" id="IPR000792">
    <property type="entry name" value="Tscrpt_reg_LuxR_C"/>
</dbReference>
<dbReference type="GO" id="GO:0003677">
    <property type="term" value="F:DNA binding"/>
    <property type="evidence" value="ECO:0007669"/>
    <property type="project" value="UniProtKB-KW"/>
</dbReference>
<dbReference type="EMBL" id="JACBZD010000001">
    <property type="protein sequence ID" value="NYI06886.1"/>
    <property type="molecule type" value="Genomic_DNA"/>
</dbReference>
<sequence>MLQALGISGPAEGAYRALLRLHSATAAAVAREVGLGTAAARRALGELTEAGLAEYQPGRRSWQPVDPRLAVTALVRLRRQGLALAELAAARLATEYDDGVARIRPSGPAEALSGREEIAARLRELLAGAEKEILVIDAPPYVAAEDSLRFGEAALARGVSCRTLYTAEGLALPGAVEEVRRMAALGERARVLDAAPVKLIVVDGARALLPLSAASWATLPDAAEEGPRPAAGPGGAAAPAASGASAASGTPEGPGAVLVRPSRITDALVALFESLWRQAVPLSPDEPARGSTLDSTGERELRDLAMLLAAGLKDEAIARQLRISQRTLHRRLARLLAELGASSRFQAGIQAVRRGWVRD</sequence>
<comment type="caution">
    <text evidence="3">The sequence shown here is derived from an EMBL/GenBank/DDBJ whole genome shotgun (WGS) entry which is preliminary data.</text>
</comment>
<feature type="domain" description="HTH luxR-type" evidence="2">
    <location>
        <begin position="298"/>
        <end position="351"/>
    </location>
</feature>
<dbReference type="InterPro" id="IPR051797">
    <property type="entry name" value="TrmB-like"/>
</dbReference>
<organism evidence="3 4">
    <name type="scientific">Allostreptomyces psammosilenae</name>
    <dbReference type="NCBI Taxonomy" id="1892865"/>
    <lineage>
        <taxon>Bacteria</taxon>
        <taxon>Bacillati</taxon>
        <taxon>Actinomycetota</taxon>
        <taxon>Actinomycetes</taxon>
        <taxon>Kitasatosporales</taxon>
        <taxon>Streptomycetaceae</taxon>
        <taxon>Allostreptomyces</taxon>
    </lineage>
</organism>
<dbReference type="PANTHER" id="PTHR34293">
    <property type="entry name" value="HTH-TYPE TRANSCRIPTIONAL REGULATOR TRMBL2"/>
    <property type="match status" value="1"/>
</dbReference>
<feature type="compositionally biased region" description="Low complexity" evidence="1">
    <location>
        <begin position="228"/>
        <end position="254"/>
    </location>
</feature>
<dbReference type="SMART" id="SM00421">
    <property type="entry name" value="HTH_LUXR"/>
    <property type="match status" value="1"/>
</dbReference>
<dbReference type="AlphaFoldDB" id="A0A852ZWZ5"/>
<dbReference type="Pfam" id="PF01978">
    <property type="entry name" value="TrmB"/>
    <property type="match status" value="1"/>
</dbReference>
<evidence type="ECO:0000313" key="4">
    <source>
        <dbReference type="Proteomes" id="UP000567795"/>
    </source>
</evidence>